<organism evidence="7 8">
    <name type="scientific">Paracoccus hibiscisoli</name>
    <dbReference type="NCBI Taxonomy" id="2023261"/>
    <lineage>
        <taxon>Bacteria</taxon>
        <taxon>Pseudomonadati</taxon>
        <taxon>Pseudomonadota</taxon>
        <taxon>Alphaproteobacteria</taxon>
        <taxon>Rhodobacterales</taxon>
        <taxon>Paracoccaceae</taxon>
        <taxon>Paracoccus</taxon>
    </lineage>
</organism>
<comment type="subcellular location">
    <subcellularLocation>
        <location evidence="1">Cell membrane</location>
        <topology evidence="1">Multi-pass membrane protein</topology>
    </subcellularLocation>
</comment>
<dbReference type="OrthoDB" id="7852837at2"/>
<evidence type="ECO:0000256" key="4">
    <source>
        <dbReference type="ARBA" id="ARBA00022692"/>
    </source>
</evidence>
<comment type="caution">
    <text evidence="7">The sequence shown here is derived from an EMBL/GenBank/DDBJ whole genome shotgun (WGS) entry which is preliminary data.</text>
</comment>
<dbReference type="InterPro" id="IPR002758">
    <property type="entry name" value="Cation_antiport_E"/>
</dbReference>
<evidence type="ECO:0000256" key="3">
    <source>
        <dbReference type="ARBA" id="ARBA00022475"/>
    </source>
</evidence>
<keyword evidence="3" id="KW-1003">Cell membrane</keyword>
<dbReference type="AlphaFoldDB" id="A0A4U0QK25"/>
<protein>
    <submittedName>
        <fullName evidence="7">Sodium:proton antiporter</fullName>
    </submittedName>
</protein>
<keyword evidence="4" id="KW-0812">Transmembrane</keyword>
<comment type="similarity">
    <text evidence="2">Belongs to the CPA3 antiporters (TC 2.A.63) subunit E family.</text>
</comment>
<accession>A0A4U0QK25</accession>
<gene>
    <name evidence="7" type="ORF">FA740_15970</name>
</gene>
<keyword evidence="6" id="KW-0472">Membrane</keyword>
<reference evidence="7 8" key="1">
    <citation type="submission" date="2019-04" db="EMBL/GenBank/DDBJ databases">
        <authorList>
            <person name="Li J."/>
        </authorList>
    </citation>
    <scope>NUCLEOTIDE SEQUENCE [LARGE SCALE GENOMIC DNA]</scope>
    <source>
        <strain evidence="7 8">CCTCC AB2016182</strain>
    </source>
</reference>
<sequence>MGYRFLMHAVSFLNRSMILALLWIVLTGSATDALPYGAVAVVVAAALSLRLYPADRPGVGAWRVAVFLPRFLVQSVLGGLDVARRAFDPRLPVGPGWVELPLASRQVEANVLLGGVVSMLPGTLAAGPGDGDGAMALHVLNLPSFASADFHSQEQRILGLFGPRVIASEAPHG</sequence>
<proteinExistence type="inferred from homology"/>
<name>A0A4U0QK25_9RHOB</name>
<keyword evidence="8" id="KW-1185">Reference proteome</keyword>
<keyword evidence="5" id="KW-1133">Transmembrane helix</keyword>
<dbReference type="Pfam" id="PF01899">
    <property type="entry name" value="MNHE"/>
    <property type="match status" value="1"/>
</dbReference>
<evidence type="ECO:0000256" key="5">
    <source>
        <dbReference type="ARBA" id="ARBA00022989"/>
    </source>
</evidence>
<evidence type="ECO:0000256" key="1">
    <source>
        <dbReference type="ARBA" id="ARBA00004651"/>
    </source>
</evidence>
<dbReference type="PANTHER" id="PTHR34584">
    <property type="entry name" value="NA(+)/H(+) ANTIPORTER SUBUNIT E1"/>
    <property type="match status" value="1"/>
</dbReference>
<evidence type="ECO:0000256" key="2">
    <source>
        <dbReference type="ARBA" id="ARBA00006228"/>
    </source>
</evidence>
<dbReference type="GO" id="GO:0008324">
    <property type="term" value="F:monoatomic cation transmembrane transporter activity"/>
    <property type="evidence" value="ECO:0007669"/>
    <property type="project" value="InterPro"/>
</dbReference>
<evidence type="ECO:0000256" key="6">
    <source>
        <dbReference type="ARBA" id="ARBA00023136"/>
    </source>
</evidence>
<dbReference type="PANTHER" id="PTHR34584:SF1">
    <property type="entry name" value="NA(+)_H(+) ANTIPORTER SUBUNIT E1"/>
    <property type="match status" value="1"/>
</dbReference>
<dbReference type="GO" id="GO:0005886">
    <property type="term" value="C:plasma membrane"/>
    <property type="evidence" value="ECO:0007669"/>
    <property type="project" value="UniProtKB-SubCell"/>
</dbReference>
<evidence type="ECO:0000313" key="8">
    <source>
        <dbReference type="Proteomes" id="UP000306223"/>
    </source>
</evidence>
<evidence type="ECO:0000313" key="7">
    <source>
        <dbReference type="EMBL" id="TJZ81986.1"/>
    </source>
</evidence>
<dbReference type="EMBL" id="SUNH01000026">
    <property type="protein sequence ID" value="TJZ81986.1"/>
    <property type="molecule type" value="Genomic_DNA"/>
</dbReference>
<dbReference type="Proteomes" id="UP000306223">
    <property type="component" value="Unassembled WGS sequence"/>
</dbReference>